<keyword evidence="2" id="KW-1133">Transmembrane helix</keyword>
<gene>
    <name evidence="3" type="ORF">BGZ80_001043</name>
</gene>
<keyword evidence="4" id="KW-1185">Reference proteome</keyword>
<name>A0A9P6SY08_9FUNG</name>
<evidence type="ECO:0000256" key="2">
    <source>
        <dbReference type="SAM" id="Phobius"/>
    </source>
</evidence>
<dbReference type="SUPFAM" id="SSF52047">
    <property type="entry name" value="RNI-like"/>
    <property type="match status" value="1"/>
</dbReference>
<dbReference type="EMBL" id="JAAAID010001230">
    <property type="protein sequence ID" value="KAG0010977.1"/>
    <property type="molecule type" value="Genomic_DNA"/>
</dbReference>
<evidence type="ECO:0000256" key="1">
    <source>
        <dbReference type="SAM" id="MobiDB-lite"/>
    </source>
</evidence>
<organism evidence="3 4">
    <name type="scientific">Entomortierella chlamydospora</name>
    <dbReference type="NCBI Taxonomy" id="101097"/>
    <lineage>
        <taxon>Eukaryota</taxon>
        <taxon>Fungi</taxon>
        <taxon>Fungi incertae sedis</taxon>
        <taxon>Mucoromycota</taxon>
        <taxon>Mortierellomycotina</taxon>
        <taxon>Mortierellomycetes</taxon>
        <taxon>Mortierellales</taxon>
        <taxon>Mortierellaceae</taxon>
        <taxon>Entomortierella</taxon>
    </lineage>
</organism>
<dbReference type="Proteomes" id="UP000703661">
    <property type="component" value="Unassembled WGS sequence"/>
</dbReference>
<feature type="compositionally biased region" description="Basic and acidic residues" evidence="1">
    <location>
        <begin position="242"/>
        <end position="258"/>
    </location>
</feature>
<reference evidence="3" key="1">
    <citation type="journal article" date="2020" name="Fungal Divers.">
        <title>Resolving the Mortierellaceae phylogeny through synthesis of multi-gene phylogenetics and phylogenomics.</title>
        <authorList>
            <person name="Vandepol N."/>
            <person name="Liber J."/>
            <person name="Desiro A."/>
            <person name="Na H."/>
            <person name="Kennedy M."/>
            <person name="Barry K."/>
            <person name="Grigoriev I.V."/>
            <person name="Miller A.N."/>
            <person name="O'Donnell K."/>
            <person name="Stajich J.E."/>
            <person name="Bonito G."/>
        </authorList>
    </citation>
    <scope>NUCLEOTIDE SEQUENCE</scope>
    <source>
        <strain evidence="3">NRRL 2769</strain>
    </source>
</reference>
<dbReference type="Gene3D" id="3.80.10.10">
    <property type="entry name" value="Ribonuclease Inhibitor"/>
    <property type="match status" value="1"/>
</dbReference>
<feature type="region of interest" description="Disordered" evidence="1">
    <location>
        <begin position="745"/>
        <end position="778"/>
    </location>
</feature>
<comment type="caution">
    <text evidence="3">The sequence shown here is derived from an EMBL/GenBank/DDBJ whole genome shotgun (WGS) entry which is preliminary data.</text>
</comment>
<dbReference type="InterPro" id="IPR032675">
    <property type="entry name" value="LRR_dom_sf"/>
</dbReference>
<feature type="region of interest" description="Disordered" evidence="1">
    <location>
        <begin position="328"/>
        <end position="379"/>
    </location>
</feature>
<dbReference type="AlphaFoldDB" id="A0A9P6SY08"/>
<proteinExistence type="predicted"/>
<keyword evidence="2" id="KW-0472">Membrane</keyword>
<feature type="compositionally biased region" description="Low complexity" evidence="1">
    <location>
        <begin position="750"/>
        <end position="762"/>
    </location>
</feature>
<feature type="region of interest" description="Disordered" evidence="1">
    <location>
        <begin position="487"/>
        <end position="511"/>
    </location>
</feature>
<sequence>MSIQPSAKSILNSLVHRFGGTISDQLYSENFANSGSLPNNLHNPRSIPTATTNGISSSFSTTFQDSAVSARRSIGFNPVQDDTVYRRRTLSMGASSSNSSGASMSRSWSLTEAIHSANFWRRDEKLKQSDSAFDDFESSTESDERRDDFDSSVHLALPFQLLLVSSRFADAAVQSLWRNLVFHGQDAYQMQSLLSALSMDDGTPLVSLDNEPGCSMSGLEKLGEANEEEDEDGEVKEYRLMDRASDTSRSRHTVEDAKTGPAAKFNVYSPKYGSSEHPSPPPLRINENRETNMGWFDSWNNSLKQFSRFQGVAGVYGSNTETVTTPTATSAATTAGPSYIKGQRRHTSAGSGPKYRNGYPWLSSTDNERSRPNQSGPSVIKLDKSRWSYRVHVRRVILNFSHPQASPQMFRKVLECLRARCPDQIVALDLHANEKMRDSGLDNSEELERYFGSGFSKLRYLRLQGGFVDNQLLCALIKGLGSPERAPTEESSVDYTGYHYPPARSQRPTSMHSIYSAPPCRLSQVFLGPGSVTDSAVEKLIVAAGHCLEVFTVTSCVDVGGGALANLLTKCPKLRVLGVHRSLARDKDLLEGLGIEVDNATSNTHQVNEQPVTGNIENTNAGNCPPVQSARVRKIIVAPLQRLELGTVKLTRVGITEILKGTCETLRFLVLETQHFSEELLTDVITPFCSKLEGLYFDDPEYLQKQQQQMQGLGFSAGRRGAHLPNRHFEFGRSKRTFYSDPSHLYQHVPQQPSGQRRQQNQFSRAESKERQGAMRSQAPKISAWLGETRSAASAGFYAINSNLFVNEYEDVLARLQVTRAAIENVIQTLRSLTAFTVMQVDFIEESQGQSELKMMMREDEAWVQSAGFRALQLFYLFLFLSMIYFGTLRW</sequence>
<feature type="transmembrane region" description="Helical" evidence="2">
    <location>
        <begin position="867"/>
        <end position="886"/>
    </location>
</feature>
<evidence type="ECO:0000313" key="4">
    <source>
        <dbReference type="Proteomes" id="UP000703661"/>
    </source>
</evidence>
<protein>
    <submittedName>
        <fullName evidence="3">Uncharacterized protein</fullName>
    </submittedName>
</protein>
<accession>A0A9P6SY08</accession>
<evidence type="ECO:0000313" key="3">
    <source>
        <dbReference type="EMBL" id="KAG0010977.1"/>
    </source>
</evidence>
<feature type="region of interest" description="Disordered" evidence="1">
    <location>
        <begin position="242"/>
        <end position="283"/>
    </location>
</feature>
<keyword evidence="2" id="KW-0812">Transmembrane</keyword>